<dbReference type="InterPro" id="IPR027417">
    <property type="entry name" value="P-loop_NTPase"/>
</dbReference>
<feature type="region of interest" description="Disordered" evidence="2">
    <location>
        <begin position="506"/>
        <end position="540"/>
    </location>
</feature>
<dbReference type="PANTHER" id="PTHR10039">
    <property type="entry name" value="AMELOGENIN"/>
    <property type="match status" value="1"/>
</dbReference>
<feature type="region of interest" description="Disordered" evidence="2">
    <location>
        <begin position="1175"/>
        <end position="1347"/>
    </location>
</feature>
<dbReference type="Gene3D" id="1.25.40.10">
    <property type="entry name" value="Tetratricopeptide repeat domain"/>
    <property type="match status" value="1"/>
</dbReference>
<dbReference type="OrthoDB" id="448455at2759"/>
<protein>
    <recommendedName>
        <fullName evidence="3">Nephrocystin 3-like N-terminal domain-containing protein</fullName>
    </recommendedName>
</protein>
<evidence type="ECO:0000256" key="2">
    <source>
        <dbReference type="SAM" id="MobiDB-lite"/>
    </source>
</evidence>
<dbReference type="PANTHER" id="PTHR10039:SF17">
    <property type="entry name" value="FUNGAL STAND N-TERMINAL GOODBYE DOMAIN-CONTAINING PROTEIN-RELATED"/>
    <property type="match status" value="1"/>
</dbReference>
<name>A0A9P4NJ51_9PEZI</name>
<dbReference type="EMBL" id="MU007084">
    <property type="protein sequence ID" value="KAF2423186.1"/>
    <property type="molecule type" value="Genomic_DNA"/>
</dbReference>
<feature type="compositionally biased region" description="Basic and acidic residues" evidence="2">
    <location>
        <begin position="1262"/>
        <end position="1273"/>
    </location>
</feature>
<feature type="compositionally biased region" description="Acidic residues" evidence="2">
    <location>
        <begin position="510"/>
        <end position="528"/>
    </location>
</feature>
<organism evidence="4 5">
    <name type="scientific">Tothia fuscella</name>
    <dbReference type="NCBI Taxonomy" id="1048955"/>
    <lineage>
        <taxon>Eukaryota</taxon>
        <taxon>Fungi</taxon>
        <taxon>Dikarya</taxon>
        <taxon>Ascomycota</taxon>
        <taxon>Pezizomycotina</taxon>
        <taxon>Dothideomycetes</taxon>
        <taxon>Pleosporomycetidae</taxon>
        <taxon>Venturiales</taxon>
        <taxon>Cylindrosympodiaceae</taxon>
        <taxon>Tothia</taxon>
    </lineage>
</organism>
<gene>
    <name evidence="4" type="ORF">EJ08DRAFT_701311</name>
</gene>
<dbReference type="Pfam" id="PF24883">
    <property type="entry name" value="NPHP3_N"/>
    <property type="match status" value="1"/>
</dbReference>
<dbReference type="SUPFAM" id="SSF48452">
    <property type="entry name" value="TPR-like"/>
    <property type="match status" value="1"/>
</dbReference>
<proteinExistence type="predicted"/>
<evidence type="ECO:0000313" key="5">
    <source>
        <dbReference type="Proteomes" id="UP000800235"/>
    </source>
</evidence>
<feature type="domain" description="Nephrocystin 3-like N-terminal" evidence="3">
    <location>
        <begin position="180"/>
        <end position="341"/>
    </location>
</feature>
<keyword evidence="5" id="KW-1185">Reference proteome</keyword>
<dbReference type="InterPro" id="IPR056884">
    <property type="entry name" value="NPHP3-like_N"/>
</dbReference>
<dbReference type="SUPFAM" id="SSF52540">
    <property type="entry name" value="P-loop containing nucleoside triphosphate hydrolases"/>
    <property type="match status" value="1"/>
</dbReference>
<dbReference type="InterPro" id="IPR011990">
    <property type="entry name" value="TPR-like_helical_dom_sf"/>
</dbReference>
<accession>A0A9P4NJ51</accession>
<feature type="region of interest" description="Disordered" evidence="2">
    <location>
        <begin position="115"/>
        <end position="140"/>
    </location>
</feature>
<dbReference type="Proteomes" id="UP000800235">
    <property type="component" value="Unassembled WGS sequence"/>
</dbReference>
<dbReference type="Gene3D" id="3.40.50.300">
    <property type="entry name" value="P-loop containing nucleotide triphosphate hydrolases"/>
    <property type="match status" value="1"/>
</dbReference>
<evidence type="ECO:0000259" key="3">
    <source>
        <dbReference type="Pfam" id="PF24883"/>
    </source>
</evidence>
<evidence type="ECO:0000313" key="4">
    <source>
        <dbReference type="EMBL" id="KAF2423186.1"/>
    </source>
</evidence>
<comment type="caution">
    <text evidence="4">The sequence shown here is derived from an EMBL/GenBank/DDBJ whole genome shotgun (WGS) entry which is preliminary data.</text>
</comment>
<feature type="compositionally biased region" description="Basic and acidic residues" evidence="2">
    <location>
        <begin position="1321"/>
        <end position="1339"/>
    </location>
</feature>
<sequence length="1538" mass="172072">MVDGSDSNLGGAYKDMERAINELSEAVNLVTLRTVDIIAELVRDMSDDVEFIVSKVTVIDERTHATHSNTNIIMKQGDEIAAKQDVALTKVDELLQVNREFRDLVTRTLQEQTEGFDRAAERQKEQHAQKRSKTTDPADKKRDALNQIKAYFSGRSWDLSAVTKEAKIQRNELDSTHVHGTGDWLAEDDAYSAWFEEKSSVLWLRGTAGIGKSYLALNAVSQLEARRKEDGSKTLATFFFREEIHHLATWDGALCYLAYQLAEQDSKYAEQLAIEVSNDESEDSMWKRLFADRLSKKSECNVCLVLDGVDEMSSEQQEEATKCIRQVVDESLNIQILVTSRTTMAGLTSLSVRTVDITTQKMANDISHVIKAGLKSLARLRKFRKPVKSVILKKLRSKADGMRYVEHMLRRLSYIGREKAVLKDLEKHLPDSLDALYALMLSECQRDRTVEQYMALKKLFAWLAYSKRALTLGEASELVAMTASEDVFEIEDELIGRSARILELARTDEHEDDEADDRVDDSAEEDSYGDSNHDMKDNGASPLTFQERSLREYFRAVDVDQQGLRTAPSAAHLVIFEMCANILFTGATRPNVNNVPDLKNYAASYFVKHLAEIDVDKASNEEVERVVQKLQKIFQNHNNVARVLEYNTYTRYSDMEGEDDSTGPMWLHKVKQWVDRALLLDEATRSEDVQGWAKDFTVLNALIPLAKGHVENWFREFYGPANAQCFAFAHDALALSGVDVPVGKGTVLKVADYFPDIEKTAGAMRGISAQMGLWSIPRTEILQYTNKGLEMLEPGKSALRFYLNRSLSIAHFRLNETEKSVELLDVALAALPENWRDDPDLRTQTEGAYIEKGRYLKLLNRPDEALQAYRESETVYPDKKLNGYTLFDMSGVYDEDRDPTGTKLLKLMQSWSDIDMTTFLDFTFEYDDMYAIARLEHVAGNAGEEGKDFVLGWYERYMASLARSSNSLVLAKAALATLYRSVLGDEAQGLKLLREIMKMNLADYEFSVTVEERFSDSRSELADMLHTEFRSTSDPTKKTALLTEIKNLPIGSSTALEKSQWMLYSNISPIIAMCQYTMGPGVEYQATMQGTFNNCLEGLSDSVGWNDSPSLRLLAKILSLVGGLERDALIAISLQLSWLTGANKSDMEDEDDEGNKDGEANDALSGLTEQAQALELEEGDAQPEEVTTGGAERDEANSTSIASMGPKHAYENTISRPNDKKAEGANTTVGSRRDEENTTSIASMGPKHAYDNSIPCTTDTAKGLKAEDKKSEKATATAPAQRNDENTTSIASMGPSHAYENTTSIASMGPYHAYENTNPRATEKKPEEATTRAGAEQKEQNTTSIASRGPIHVFETKISSTTVEDGKVRESNTILIEEATVDKSSSPGNNHDSTEEPAEPPVKEYALPFVEDEDLEDDGPVCCDGPCGSEWETYTEPIHLCVICTNADLCTPCLAIRRAPVKEGEEEPNFCGRNHRYLKAPIKGWRGVKDGMMRIESDDGSVVETAFTEWLAGLKNERWPKAWERFWIDHSAARDIGF</sequence>
<feature type="compositionally biased region" description="Polar residues" evidence="2">
    <location>
        <begin position="1382"/>
        <end position="1391"/>
    </location>
</feature>
<evidence type="ECO:0000256" key="1">
    <source>
        <dbReference type="ARBA" id="ARBA00022737"/>
    </source>
</evidence>
<reference evidence="4" key="1">
    <citation type="journal article" date="2020" name="Stud. Mycol.">
        <title>101 Dothideomycetes genomes: a test case for predicting lifestyles and emergence of pathogens.</title>
        <authorList>
            <person name="Haridas S."/>
            <person name="Albert R."/>
            <person name="Binder M."/>
            <person name="Bloem J."/>
            <person name="Labutti K."/>
            <person name="Salamov A."/>
            <person name="Andreopoulos B."/>
            <person name="Baker S."/>
            <person name="Barry K."/>
            <person name="Bills G."/>
            <person name="Bluhm B."/>
            <person name="Cannon C."/>
            <person name="Castanera R."/>
            <person name="Culley D."/>
            <person name="Daum C."/>
            <person name="Ezra D."/>
            <person name="Gonzalez J."/>
            <person name="Henrissat B."/>
            <person name="Kuo A."/>
            <person name="Liang C."/>
            <person name="Lipzen A."/>
            <person name="Lutzoni F."/>
            <person name="Magnuson J."/>
            <person name="Mondo S."/>
            <person name="Nolan M."/>
            <person name="Ohm R."/>
            <person name="Pangilinan J."/>
            <person name="Park H.-J."/>
            <person name="Ramirez L."/>
            <person name="Alfaro M."/>
            <person name="Sun H."/>
            <person name="Tritt A."/>
            <person name="Yoshinaga Y."/>
            <person name="Zwiers L.-H."/>
            <person name="Turgeon B."/>
            <person name="Goodwin S."/>
            <person name="Spatafora J."/>
            <person name="Crous P."/>
            <person name="Grigoriev I."/>
        </authorList>
    </citation>
    <scope>NUCLEOTIDE SEQUENCE</scope>
    <source>
        <strain evidence="4">CBS 130266</strain>
    </source>
</reference>
<feature type="region of interest" description="Disordered" evidence="2">
    <location>
        <begin position="1380"/>
        <end position="1400"/>
    </location>
</feature>
<keyword evidence="1" id="KW-0677">Repeat</keyword>